<gene>
    <name evidence="1" type="ORF">CTI12_AA076340</name>
</gene>
<dbReference type="AlphaFoldDB" id="A0A2U1Q4U8"/>
<dbReference type="STRING" id="35608.A0A2U1Q4U8"/>
<reference evidence="1 2" key="1">
    <citation type="journal article" date="2018" name="Mol. Plant">
        <title>The genome of Artemisia annua provides insight into the evolution of Asteraceae family and artemisinin biosynthesis.</title>
        <authorList>
            <person name="Shen Q."/>
            <person name="Zhang L."/>
            <person name="Liao Z."/>
            <person name="Wang S."/>
            <person name="Yan T."/>
            <person name="Shi P."/>
            <person name="Liu M."/>
            <person name="Fu X."/>
            <person name="Pan Q."/>
            <person name="Wang Y."/>
            <person name="Lv Z."/>
            <person name="Lu X."/>
            <person name="Zhang F."/>
            <person name="Jiang W."/>
            <person name="Ma Y."/>
            <person name="Chen M."/>
            <person name="Hao X."/>
            <person name="Li L."/>
            <person name="Tang Y."/>
            <person name="Lv G."/>
            <person name="Zhou Y."/>
            <person name="Sun X."/>
            <person name="Brodelius P.E."/>
            <person name="Rose J.K.C."/>
            <person name="Tang K."/>
        </authorList>
    </citation>
    <scope>NUCLEOTIDE SEQUENCE [LARGE SCALE GENOMIC DNA]</scope>
    <source>
        <strain evidence="2">cv. Huhao1</strain>
        <tissue evidence="1">Leaf</tissue>
    </source>
</reference>
<organism evidence="1 2">
    <name type="scientific">Artemisia annua</name>
    <name type="common">Sweet wormwood</name>
    <dbReference type="NCBI Taxonomy" id="35608"/>
    <lineage>
        <taxon>Eukaryota</taxon>
        <taxon>Viridiplantae</taxon>
        <taxon>Streptophyta</taxon>
        <taxon>Embryophyta</taxon>
        <taxon>Tracheophyta</taxon>
        <taxon>Spermatophyta</taxon>
        <taxon>Magnoliopsida</taxon>
        <taxon>eudicotyledons</taxon>
        <taxon>Gunneridae</taxon>
        <taxon>Pentapetalae</taxon>
        <taxon>asterids</taxon>
        <taxon>campanulids</taxon>
        <taxon>Asterales</taxon>
        <taxon>Asteraceae</taxon>
        <taxon>Asteroideae</taxon>
        <taxon>Anthemideae</taxon>
        <taxon>Artemisiinae</taxon>
        <taxon>Artemisia</taxon>
    </lineage>
</organism>
<proteinExistence type="predicted"/>
<accession>A0A2U1Q4U8</accession>
<dbReference type="EMBL" id="PKPP01000417">
    <property type="protein sequence ID" value="PWA93026.1"/>
    <property type="molecule type" value="Genomic_DNA"/>
</dbReference>
<dbReference type="Proteomes" id="UP000245207">
    <property type="component" value="Unassembled WGS sequence"/>
</dbReference>
<evidence type="ECO:0000313" key="1">
    <source>
        <dbReference type="EMBL" id="PWA93026.1"/>
    </source>
</evidence>
<sequence length="168" mass="19173">MAGKARNIRCLTCIFWDYELIKIEKLTNSFLKLISLHARLDKLISHRSGCIMYRDKISNQWLSRPNIRVTTFRKRSHDAMVTFAKRVWGLERVVEDMARDLSLSSNIRRGSNYMMGFEESGTCKVPSVLDVVTAGIEATTSTRVVLYAENNHTATLANGRKSCAHLYL</sequence>
<evidence type="ECO:0000313" key="2">
    <source>
        <dbReference type="Proteomes" id="UP000245207"/>
    </source>
</evidence>
<comment type="caution">
    <text evidence="1">The sequence shown here is derived from an EMBL/GenBank/DDBJ whole genome shotgun (WGS) entry which is preliminary data.</text>
</comment>
<keyword evidence="2" id="KW-1185">Reference proteome</keyword>
<protein>
    <submittedName>
        <fullName evidence="1">Armadillo-like helical</fullName>
    </submittedName>
</protein>
<name>A0A2U1Q4U8_ARTAN</name>